<feature type="region of interest" description="Disordered" evidence="1">
    <location>
        <begin position="1"/>
        <end position="24"/>
    </location>
</feature>
<organism evidence="2 3">
    <name type="scientific">Mycena albidolilacea</name>
    <dbReference type="NCBI Taxonomy" id="1033008"/>
    <lineage>
        <taxon>Eukaryota</taxon>
        <taxon>Fungi</taxon>
        <taxon>Dikarya</taxon>
        <taxon>Basidiomycota</taxon>
        <taxon>Agaricomycotina</taxon>
        <taxon>Agaricomycetes</taxon>
        <taxon>Agaricomycetidae</taxon>
        <taxon>Agaricales</taxon>
        <taxon>Marasmiineae</taxon>
        <taxon>Mycenaceae</taxon>
        <taxon>Mycena</taxon>
    </lineage>
</organism>
<gene>
    <name evidence="2" type="ORF">DFH08DRAFT_719010</name>
</gene>
<reference evidence="2" key="1">
    <citation type="submission" date="2023-03" db="EMBL/GenBank/DDBJ databases">
        <title>Massive genome expansion in bonnet fungi (Mycena s.s.) driven by repeated elements and novel gene families across ecological guilds.</title>
        <authorList>
            <consortium name="Lawrence Berkeley National Laboratory"/>
            <person name="Harder C.B."/>
            <person name="Miyauchi S."/>
            <person name="Viragh M."/>
            <person name="Kuo A."/>
            <person name="Thoen E."/>
            <person name="Andreopoulos B."/>
            <person name="Lu D."/>
            <person name="Skrede I."/>
            <person name="Drula E."/>
            <person name="Henrissat B."/>
            <person name="Morin E."/>
            <person name="Kohler A."/>
            <person name="Barry K."/>
            <person name="LaButti K."/>
            <person name="Morin E."/>
            <person name="Salamov A."/>
            <person name="Lipzen A."/>
            <person name="Mereny Z."/>
            <person name="Hegedus B."/>
            <person name="Baldrian P."/>
            <person name="Stursova M."/>
            <person name="Weitz H."/>
            <person name="Taylor A."/>
            <person name="Grigoriev I.V."/>
            <person name="Nagy L.G."/>
            <person name="Martin F."/>
            <person name="Kauserud H."/>
        </authorList>
    </citation>
    <scope>NUCLEOTIDE SEQUENCE</scope>
    <source>
        <strain evidence="2">CBHHK002</strain>
    </source>
</reference>
<proteinExistence type="predicted"/>
<protein>
    <submittedName>
        <fullName evidence="2">Uncharacterized protein</fullName>
    </submittedName>
</protein>
<sequence>MYHCAQNAKRQHTPKKTQREGAKPHDKIAMDAFTCKGWLHITITDWDDIVFVNIRHAEDHVPYWKIDVAGYDLAEEGGSAPVTEYNGVPSWSLNLNCSQIQLNY</sequence>
<dbReference type="Proteomes" id="UP001218218">
    <property type="component" value="Unassembled WGS sequence"/>
</dbReference>
<dbReference type="EMBL" id="JARIHO010000080">
    <property type="protein sequence ID" value="KAJ7309981.1"/>
    <property type="molecule type" value="Genomic_DNA"/>
</dbReference>
<evidence type="ECO:0000313" key="2">
    <source>
        <dbReference type="EMBL" id="KAJ7309981.1"/>
    </source>
</evidence>
<name>A0AAD6Z706_9AGAR</name>
<evidence type="ECO:0000256" key="1">
    <source>
        <dbReference type="SAM" id="MobiDB-lite"/>
    </source>
</evidence>
<dbReference type="AlphaFoldDB" id="A0AAD6Z706"/>
<comment type="caution">
    <text evidence="2">The sequence shown here is derived from an EMBL/GenBank/DDBJ whole genome shotgun (WGS) entry which is preliminary data.</text>
</comment>
<keyword evidence="3" id="KW-1185">Reference proteome</keyword>
<evidence type="ECO:0000313" key="3">
    <source>
        <dbReference type="Proteomes" id="UP001218218"/>
    </source>
</evidence>
<accession>A0AAD6Z706</accession>